<protein>
    <recommendedName>
        <fullName evidence="5">F-box domain-containing protein</fullName>
    </recommendedName>
</protein>
<reference evidence="3 4" key="1">
    <citation type="submission" date="2019-10" db="EMBL/GenBank/DDBJ databases">
        <authorList>
            <person name="Palmer J.M."/>
        </authorList>
    </citation>
    <scope>NUCLEOTIDE SEQUENCE [LARGE SCALE GENOMIC DNA]</scope>
    <source>
        <strain evidence="3 4">TWF694</strain>
    </source>
</reference>
<comment type="caution">
    <text evidence="3">The sequence shown here is derived from an EMBL/GenBank/DDBJ whole genome shotgun (WGS) entry which is preliminary data.</text>
</comment>
<dbReference type="AlphaFoldDB" id="A0AAV9X3P2"/>
<feature type="compositionally biased region" description="Low complexity" evidence="1">
    <location>
        <begin position="95"/>
        <end position="111"/>
    </location>
</feature>
<accession>A0AAV9X3P2</accession>
<organism evidence="3 4">
    <name type="scientific">Orbilia ellipsospora</name>
    <dbReference type="NCBI Taxonomy" id="2528407"/>
    <lineage>
        <taxon>Eukaryota</taxon>
        <taxon>Fungi</taxon>
        <taxon>Dikarya</taxon>
        <taxon>Ascomycota</taxon>
        <taxon>Pezizomycotina</taxon>
        <taxon>Orbiliomycetes</taxon>
        <taxon>Orbiliales</taxon>
        <taxon>Orbiliaceae</taxon>
        <taxon>Orbilia</taxon>
    </lineage>
</organism>
<dbReference type="Proteomes" id="UP001365542">
    <property type="component" value="Unassembled WGS sequence"/>
</dbReference>
<keyword evidence="4" id="KW-1185">Reference proteome</keyword>
<dbReference type="EMBL" id="JAVHJO010000010">
    <property type="protein sequence ID" value="KAK6535268.1"/>
    <property type="molecule type" value="Genomic_DNA"/>
</dbReference>
<evidence type="ECO:0000256" key="2">
    <source>
        <dbReference type="SAM" id="SignalP"/>
    </source>
</evidence>
<name>A0AAV9X3P2_9PEZI</name>
<feature type="chain" id="PRO_5043407196" description="F-box domain-containing protein" evidence="2">
    <location>
        <begin position="20"/>
        <end position="373"/>
    </location>
</feature>
<feature type="region of interest" description="Disordered" evidence="1">
    <location>
        <begin position="200"/>
        <end position="233"/>
    </location>
</feature>
<feature type="region of interest" description="Disordered" evidence="1">
    <location>
        <begin position="80"/>
        <end position="119"/>
    </location>
</feature>
<feature type="signal peptide" evidence="2">
    <location>
        <begin position="1"/>
        <end position="19"/>
    </location>
</feature>
<keyword evidence="2" id="KW-0732">Signal</keyword>
<gene>
    <name evidence="3" type="ORF">TWF694_001736</name>
</gene>
<evidence type="ECO:0000256" key="1">
    <source>
        <dbReference type="SAM" id="MobiDB-lite"/>
    </source>
</evidence>
<evidence type="ECO:0000313" key="4">
    <source>
        <dbReference type="Proteomes" id="UP001365542"/>
    </source>
</evidence>
<evidence type="ECO:0000313" key="3">
    <source>
        <dbReference type="EMBL" id="KAK6535268.1"/>
    </source>
</evidence>
<proteinExistence type="predicted"/>
<evidence type="ECO:0008006" key="5">
    <source>
        <dbReference type="Google" id="ProtNLM"/>
    </source>
</evidence>
<sequence length="373" mass="41368">MNSPPTLTTLLLIPPILDCIVTYLPTTDLTSWSATSHAARRNLLLSHAAWRAISFSSPRRPQRHLNNISTSIFDSTIVVRNHNGSNSPSPPPTNPSTNAHTNNNNNPTVHHGNGGNNEAQRYLSIDTTLTVLARMLPLKLYTSLDLTRTMADKHLLRDLLDNCTGLKYLVLEECPRLRVPDIVVAFYGIEKRVLKGGFTQTHTHAHDSSEDGDEDGWKRRRRKDMDGGGGGGVSLVAEVMGRKRRDENINSSNSGGGDIVIGGGGGMMLSRLKHVHTKEVRDGLYRLNELKDGVRSEIVRCMSRMEDVYTYPDMPGKLDIGKGLLELREVRTDLKLHRSAYNGPGWLERLAYSQGDYLFLLCHLLGVTLISAD</sequence>